<comment type="caution">
    <text evidence="2">The sequence shown here is derived from an EMBL/GenBank/DDBJ whole genome shotgun (WGS) entry which is preliminary data.</text>
</comment>
<dbReference type="AlphaFoldDB" id="A0A8J2NQC1"/>
<accession>A0A8J2NQC1</accession>
<protein>
    <submittedName>
        <fullName evidence="2">Uncharacterized protein</fullName>
    </submittedName>
</protein>
<evidence type="ECO:0000256" key="1">
    <source>
        <dbReference type="SAM" id="MobiDB-lite"/>
    </source>
</evidence>
<name>A0A8J2NQC1_9HEXA</name>
<dbReference type="EMBL" id="CAJVCH010025469">
    <property type="protein sequence ID" value="CAG7698750.1"/>
    <property type="molecule type" value="Genomic_DNA"/>
</dbReference>
<evidence type="ECO:0000313" key="2">
    <source>
        <dbReference type="EMBL" id="CAG7698750.1"/>
    </source>
</evidence>
<feature type="non-terminal residue" evidence="2">
    <location>
        <position position="179"/>
    </location>
</feature>
<keyword evidence="3" id="KW-1185">Reference proteome</keyword>
<sequence length="179" mass="19787">KPVRHPNYVKLLNRKKNQNETEDGKKNGTDPALAALASGKNLTLSEIKNIVPYLDFTTEATRTNRVTETTRPRGLAGLLNIFRAPLNAFRNFGNRNRTSSSSGPSILTRSERITNSTSTKNTSSPAQSNSIFSGPGRLLAGFMKVMQNMTVTFEQMIDSFTKLFNFGGSNSSRSNRSFF</sequence>
<reference evidence="2" key="1">
    <citation type="submission" date="2021-06" db="EMBL/GenBank/DDBJ databases">
        <authorList>
            <person name="Hodson N. C."/>
            <person name="Mongue J. A."/>
            <person name="Jaron S. K."/>
        </authorList>
    </citation>
    <scope>NUCLEOTIDE SEQUENCE</scope>
</reference>
<feature type="compositionally biased region" description="Low complexity" evidence="1">
    <location>
        <begin position="114"/>
        <end position="124"/>
    </location>
</feature>
<feature type="region of interest" description="Disordered" evidence="1">
    <location>
        <begin position="92"/>
        <end position="130"/>
    </location>
</feature>
<gene>
    <name evidence="2" type="ORF">AFUS01_LOCUS4105</name>
</gene>
<evidence type="ECO:0000313" key="3">
    <source>
        <dbReference type="Proteomes" id="UP000708208"/>
    </source>
</evidence>
<feature type="compositionally biased region" description="Polar residues" evidence="1">
    <location>
        <begin position="93"/>
        <end position="108"/>
    </location>
</feature>
<organism evidence="2 3">
    <name type="scientific">Allacma fusca</name>
    <dbReference type="NCBI Taxonomy" id="39272"/>
    <lineage>
        <taxon>Eukaryota</taxon>
        <taxon>Metazoa</taxon>
        <taxon>Ecdysozoa</taxon>
        <taxon>Arthropoda</taxon>
        <taxon>Hexapoda</taxon>
        <taxon>Collembola</taxon>
        <taxon>Symphypleona</taxon>
        <taxon>Sminthuridae</taxon>
        <taxon>Allacma</taxon>
    </lineage>
</organism>
<proteinExistence type="predicted"/>
<dbReference type="Proteomes" id="UP000708208">
    <property type="component" value="Unassembled WGS sequence"/>
</dbReference>